<keyword evidence="2" id="KW-0564">Palmitate</keyword>
<sequence>MLRQFLRPAWIIGILPFIASCVTVGPDVHNPLVITPAAYASKADGQGPLRGDWWRTLNDPVLNALIAQAITSSVRLADAKAKVRLARAQLAATGATLSPSLDSDIGYKRSDSAAALASSTTNLSFQTRWELDLFGGNRRGVEAAYYNALSVDEQMQAVLLTLIGEVATNYAQLRGTEAMIAIAQHNAAAQQRTVALTKSQLSAGQISQVDLLSAQTQAATTLAQIPSLRTRYASFLNSLTVLVGQSSLLVAQTLAKPAAIPTVPRTTAIGLPADMLFWRPDLRAAQHDYASATAKIGQAEAALYPSVSLSGAINTGGANFGDLAKRSTIGWSFGPTLSVPIFQGGKLNAEVDGAKAGRDLAFIAYKKAILTALSEVENASVAFNQNQLRAAQLQTIVRNSRKIKDLTLTQFEGGSKSFIDVLNAQRDLLNAETSLAEIQTDLVVNYIALQKALGGSFEGRLHPGKPEVIDGYSGPHLIKQPVSPRLP</sequence>
<dbReference type="Gene3D" id="1.20.1600.10">
    <property type="entry name" value="Outer membrane efflux proteins (OEP)"/>
    <property type="match status" value="1"/>
</dbReference>
<dbReference type="GO" id="GO:0015562">
    <property type="term" value="F:efflux transmembrane transporter activity"/>
    <property type="evidence" value="ECO:0007669"/>
    <property type="project" value="InterPro"/>
</dbReference>
<dbReference type="InterPro" id="IPR010131">
    <property type="entry name" value="MdtP/NodT-like"/>
</dbReference>
<dbReference type="SUPFAM" id="SSF56954">
    <property type="entry name" value="Outer membrane efflux proteins (OEP)"/>
    <property type="match status" value="1"/>
</dbReference>
<evidence type="ECO:0000313" key="3">
    <source>
        <dbReference type="EMBL" id="OYR23948.1"/>
    </source>
</evidence>
<dbReference type="STRING" id="419475.A8A54_23360"/>
<protein>
    <submittedName>
        <fullName evidence="3">Efflux transporter, outer membrane factor (OMF) lipo, NodT family protein</fullName>
    </submittedName>
</protein>
<gene>
    <name evidence="3" type="ORF">CEV34_3281</name>
</gene>
<evidence type="ECO:0000256" key="2">
    <source>
        <dbReference type="RuleBase" id="RU362097"/>
    </source>
</evidence>
<comment type="caution">
    <text evidence="3">The sequence shown here is derived from an EMBL/GenBank/DDBJ whole genome shotgun (WGS) entry which is preliminary data.</text>
</comment>
<keyword evidence="2" id="KW-0472">Membrane</keyword>
<comment type="similarity">
    <text evidence="1 2">Belongs to the outer membrane factor (OMF) (TC 1.B.17) family.</text>
</comment>
<dbReference type="AlphaFoldDB" id="A0A256GA91"/>
<evidence type="ECO:0000313" key="4">
    <source>
        <dbReference type="Proteomes" id="UP000216188"/>
    </source>
</evidence>
<keyword evidence="2" id="KW-0449">Lipoprotein</keyword>
<dbReference type="EMBL" id="NNRM01000037">
    <property type="protein sequence ID" value="OYR23948.1"/>
    <property type="molecule type" value="Genomic_DNA"/>
</dbReference>
<dbReference type="GO" id="GO:0005886">
    <property type="term" value="C:plasma membrane"/>
    <property type="evidence" value="ECO:0007669"/>
    <property type="project" value="UniProtKB-SubCell"/>
</dbReference>
<organism evidence="3 4">
    <name type="scientific">Brucella pseudogrignonensis</name>
    <dbReference type="NCBI Taxonomy" id="419475"/>
    <lineage>
        <taxon>Bacteria</taxon>
        <taxon>Pseudomonadati</taxon>
        <taxon>Pseudomonadota</taxon>
        <taxon>Alphaproteobacteria</taxon>
        <taxon>Hyphomicrobiales</taxon>
        <taxon>Brucellaceae</taxon>
        <taxon>Brucella/Ochrobactrum group</taxon>
        <taxon>Brucella</taxon>
    </lineage>
</organism>
<keyword evidence="2" id="KW-1134">Transmembrane beta strand</keyword>
<keyword evidence="4" id="KW-1185">Reference proteome</keyword>
<accession>A0A256GA91</accession>
<proteinExistence type="inferred from homology"/>
<reference evidence="3 4" key="1">
    <citation type="submission" date="2017-07" db="EMBL/GenBank/DDBJ databases">
        <title>Phylogenetic study on the rhizospheric bacterium Ochrobactrum sp. A44.</title>
        <authorList>
            <person name="Krzyzanowska D.M."/>
            <person name="Ossowicki A."/>
            <person name="Rajewska M."/>
            <person name="Maciag T."/>
            <person name="Kaczynski Z."/>
            <person name="Czerwicka M."/>
            <person name="Jafra S."/>
        </authorList>
    </citation>
    <scope>NUCLEOTIDE SEQUENCE [LARGE SCALE GENOMIC DNA]</scope>
    <source>
        <strain evidence="3 4">CCUG 30717</strain>
    </source>
</reference>
<dbReference type="RefSeq" id="WP_094543945.1">
    <property type="nucleotide sequence ID" value="NZ_JBHEEM010000018.1"/>
</dbReference>
<dbReference type="Proteomes" id="UP000216188">
    <property type="component" value="Unassembled WGS sequence"/>
</dbReference>
<dbReference type="PROSITE" id="PS51257">
    <property type="entry name" value="PROKAR_LIPOPROTEIN"/>
    <property type="match status" value="1"/>
</dbReference>
<name>A0A256GA91_9HYPH</name>
<keyword evidence="2" id="KW-0812">Transmembrane</keyword>
<dbReference type="Gene3D" id="2.20.200.10">
    <property type="entry name" value="Outer membrane efflux proteins (OEP)"/>
    <property type="match status" value="1"/>
</dbReference>
<evidence type="ECO:0000256" key="1">
    <source>
        <dbReference type="ARBA" id="ARBA00007613"/>
    </source>
</evidence>
<dbReference type="PANTHER" id="PTHR30203">
    <property type="entry name" value="OUTER MEMBRANE CATION EFFLUX PROTEIN"/>
    <property type="match status" value="1"/>
</dbReference>
<comment type="subcellular location">
    <subcellularLocation>
        <location evidence="2">Cell membrane</location>
        <topology evidence="2">Lipid-anchor</topology>
    </subcellularLocation>
</comment>
<dbReference type="Pfam" id="PF02321">
    <property type="entry name" value="OEP"/>
    <property type="match status" value="2"/>
</dbReference>
<dbReference type="NCBIfam" id="TIGR01845">
    <property type="entry name" value="outer_NodT"/>
    <property type="match status" value="1"/>
</dbReference>
<dbReference type="InterPro" id="IPR003423">
    <property type="entry name" value="OMP_efflux"/>
</dbReference>
<dbReference type="PANTHER" id="PTHR30203:SF32">
    <property type="entry name" value="CATION EFFLUX SYSTEM PROTEIN CUSC"/>
    <property type="match status" value="1"/>
</dbReference>